<feature type="compositionally biased region" description="Basic and acidic residues" evidence="1">
    <location>
        <begin position="49"/>
        <end position="62"/>
    </location>
</feature>
<dbReference type="EMBL" id="JASPKY010000148">
    <property type="protein sequence ID" value="KAK9730362.1"/>
    <property type="molecule type" value="Genomic_DNA"/>
</dbReference>
<dbReference type="Proteomes" id="UP001458880">
    <property type="component" value="Unassembled WGS sequence"/>
</dbReference>
<evidence type="ECO:0000256" key="2">
    <source>
        <dbReference type="SAM" id="SignalP"/>
    </source>
</evidence>
<accession>A0AAW1L6B3</accession>
<proteinExistence type="predicted"/>
<sequence>MKLVTLIVIFLVVQCVFGEKGPGQALYGDDETTKLAEQQGATEENGPEVQRRINDSPKKCDTGYDANGNCVPKEEVFH</sequence>
<evidence type="ECO:0000313" key="4">
    <source>
        <dbReference type="Proteomes" id="UP001458880"/>
    </source>
</evidence>
<gene>
    <name evidence="3" type="ORF">QE152_g15307</name>
</gene>
<keyword evidence="2" id="KW-0732">Signal</keyword>
<feature type="chain" id="PRO_5043587213" evidence="2">
    <location>
        <begin position="19"/>
        <end position="78"/>
    </location>
</feature>
<keyword evidence="4" id="KW-1185">Reference proteome</keyword>
<evidence type="ECO:0000313" key="3">
    <source>
        <dbReference type="EMBL" id="KAK9730362.1"/>
    </source>
</evidence>
<evidence type="ECO:0000256" key="1">
    <source>
        <dbReference type="SAM" id="MobiDB-lite"/>
    </source>
</evidence>
<dbReference type="AlphaFoldDB" id="A0AAW1L6B3"/>
<protein>
    <submittedName>
        <fullName evidence="3">Uncharacterized protein</fullName>
    </submittedName>
</protein>
<reference evidence="3 4" key="1">
    <citation type="journal article" date="2024" name="BMC Genomics">
        <title>De novo assembly and annotation of Popillia japonica's genome with initial clues to its potential as an invasive pest.</title>
        <authorList>
            <person name="Cucini C."/>
            <person name="Boschi S."/>
            <person name="Funari R."/>
            <person name="Cardaioli E."/>
            <person name="Iannotti N."/>
            <person name="Marturano G."/>
            <person name="Paoli F."/>
            <person name="Bruttini M."/>
            <person name="Carapelli A."/>
            <person name="Frati F."/>
            <person name="Nardi F."/>
        </authorList>
    </citation>
    <scope>NUCLEOTIDE SEQUENCE [LARGE SCALE GENOMIC DNA]</scope>
    <source>
        <strain evidence="3">DMR45628</strain>
    </source>
</reference>
<name>A0AAW1L6B3_POPJA</name>
<comment type="caution">
    <text evidence="3">The sequence shown here is derived from an EMBL/GenBank/DDBJ whole genome shotgun (WGS) entry which is preliminary data.</text>
</comment>
<feature type="region of interest" description="Disordered" evidence="1">
    <location>
        <begin position="35"/>
        <end position="68"/>
    </location>
</feature>
<feature type="signal peptide" evidence="2">
    <location>
        <begin position="1"/>
        <end position="18"/>
    </location>
</feature>
<organism evidence="3 4">
    <name type="scientific">Popillia japonica</name>
    <name type="common">Japanese beetle</name>
    <dbReference type="NCBI Taxonomy" id="7064"/>
    <lineage>
        <taxon>Eukaryota</taxon>
        <taxon>Metazoa</taxon>
        <taxon>Ecdysozoa</taxon>
        <taxon>Arthropoda</taxon>
        <taxon>Hexapoda</taxon>
        <taxon>Insecta</taxon>
        <taxon>Pterygota</taxon>
        <taxon>Neoptera</taxon>
        <taxon>Endopterygota</taxon>
        <taxon>Coleoptera</taxon>
        <taxon>Polyphaga</taxon>
        <taxon>Scarabaeiformia</taxon>
        <taxon>Scarabaeidae</taxon>
        <taxon>Rutelinae</taxon>
        <taxon>Popillia</taxon>
    </lineage>
</organism>